<dbReference type="EMBL" id="MTKO01000137">
    <property type="protein sequence ID" value="RWX42957.1"/>
    <property type="molecule type" value="Genomic_DNA"/>
</dbReference>
<evidence type="ECO:0000256" key="7">
    <source>
        <dbReference type="ARBA" id="ARBA00022840"/>
    </source>
</evidence>
<name>A0A3S3QNF3_9BACT</name>
<dbReference type="SMART" id="SM00448">
    <property type="entry name" value="REC"/>
    <property type="match status" value="1"/>
</dbReference>
<keyword evidence="12" id="KW-0812">Transmembrane</keyword>
<dbReference type="InterPro" id="IPR036890">
    <property type="entry name" value="HATPase_C_sf"/>
</dbReference>
<evidence type="ECO:0000256" key="12">
    <source>
        <dbReference type="SAM" id="Phobius"/>
    </source>
</evidence>
<feature type="transmembrane region" description="Helical" evidence="12">
    <location>
        <begin position="12"/>
        <end position="32"/>
    </location>
</feature>
<comment type="subunit">
    <text evidence="9">At low DSF concentrations, interacts with RpfF.</text>
</comment>
<dbReference type="PROSITE" id="PS50110">
    <property type="entry name" value="RESPONSE_REGULATORY"/>
    <property type="match status" value="1"/>
</dbReference>
<dbReference type="SMART" id="SM00387">
    <property type="entry name" value="HATPase_c"/>
    <property type="match status" value="1"/>
</dbReference>
<dbReference type="FunFam" id="3.30.565.10:FF:000010">
    <property type="entry name" value="Sensor histidine kinase RcsC"/>
    <property type="match status" value="1"/>
</dbReference>
<keyword evidence="5" id="KW-0547">Nucleotide-binding</keyword>
<dbReference type="Proteomes" id="UP000287853">
    <property type="component" value="Unassembled WGS sequence"/>
</dbReference>
<keyword evidence="6 15" id="KW-0418">Kinase</keyword>
<evidence type="ECO:0000256" key="6">
    <source>
        <dbReference type="ARBA" id="ARBA00022777"/>
    </source>
</evidence>
<dbReference type="InterPro" id="IPR004358">
    <property type="entry name" value="Sig_transdc_His_kin-like_C"/>
</dbReference>
<proteinExistence type="predicted"/>
<evidence type="ECO:0000313" key="15">
    <source>
        <dbReference type="EMBL" id="RWX42957.1"/>
    </source>
</evidence>
<dbReference type="InterPro" id="IPR021796">
    <property type="entry name" value="Tll0287-like_dom"/>
</dbReference>
<dbReference type="PROSITE" id="PS50109">
    <property type="entry name" value="HIS_KIN"/>
    <property type="match status" value="1"/>
</dbReference>
<dbReference type="SMART" id="SM00388">
    <property type="entry name" value="HisKA"/>
    <property type="match status" value="1"/>
</dbReference>
<dbReference type="Gene3D" id="3.30.565.10">
    <property type="entry name" value="Histidine kinase-like ATPase, C-terminal domain"/>
    <property type="match status" value="1"/>
</dbReference>
<dbReference type="SUPFAM" id="SSF52172">
    <property type="entry name" value="CheY-like"/>
    <property type="match status" value="1"/>
</dbReference>
<evidence type="ECO:0000256" key="2">
    <source>
        <dbReference type="ARBA" id="ARBA00012438"/>
    </source>
</evidence>
<feature type="modified residue" description="4-aspartylphosphate" evidence="11">
    <location>
        <position position="688"/>
    </location>
</feature>
<dbReference type="Pfam" id="PF02518">
    <property type="entry name" value="HATPase_c"/>
    <property type="match status" value="1"/>
</dbReference>
<organism evidence="15 16">
    <name type="scientific">Candidatus Electrothrix aarhusensis</name>
    <dbReference type="NCBI Taxonomy" id="1859131"/>
    <lineage>
        <taxon>Bacteria</taxon>
        <taxon>Pseudomonadati</taxon>
        <taxon>Thermodesulfobacteriota</taxon>
        <taxon>Desulfobulbia</taxon>
        <taxon>Desulfobulbales</taxon>
        <taxon>Desulfobulbaceae</taxon>
        <taxon>Candidatus Electrothrix</taxon>
    </lineage>
</organism>
<evidence type="ECO:0000256" key="4">
    <source>
        <dbReference type="ARBA" id="ARBA00022679"/>
    </source>
</evidence>
<dbReference type="SUPFAM" id="SSF47384">
    <property type="entry name" value="Homodimeric domain of signal transducing histidine kinase"/>
    <property type="match status" value="1"/>
</dbReference>
<keyword evidence="7" id="KW-0067">ATP-binding</keyword>
<evidence type="ECO:0000256" key="5">
    <source>
        <dbReference type="ARBA" id="ARBA00022741"/>
    </source>
</evidence>
<dbReference type="CDD" id="cd00082">
    <property type="entry name" value="HisKA"/>
    <property type="match status" value="1"/>
</dbReference>
<dbReference type="GO" id="GO:0000155">
    <property type="term" value="F:phosphorelay sensor kinase activity"/>
    <property type="evidence" value="ECO:0007669"/>
    <property type="project" value="InterPro"/>
</dbReference>
<dbReference type="EC" id="2.7.13.3" evidence="2"/>
<evidence type="ECO:0000259" key="13">
    <source>
        <dbReference type="PROSITE" id="PS50109"/>
    </source>
</evidence>
<keyword evidence="16" id="KW-1185">Reference proteome</keyword>
<dbReference type="SUPFAM" id="SSF55874">
    <property type="entry name" value="ATPase domain of HSP90 chaperone/DNA topoisomerase II/histidine kinase"/>
    <property type="match status" value="1"/>
</dbReference>
<sequence>MQIFHVEKRPFVRVLTVLLLSWTLLLVVLLCWNRWHMRKTTILLAENNARMFWEKDMLYRAWSVFHGGAYVPVSEKTEPRPFLEGEHRDVKISGQKYALVNPAYMFRKIYETGKKSMTIQGRLTSLKPKRPDNKPTSWEEKALRSFELGSEEYIELAKIEDKFFLRFMRPVRLEKTCLRCHKGDSEKVGRIRGGVSIIVPLEDHFALFHDNVNKLWWAFISIWLAGVAIILFMYQIVRKTIGSLIQSEQQKSTILDTMDRVGVGLYIIDKKYRIRYANNTMISWFSCEPNAICYKSVHGRDTPCSLCYLEQVADQKETVRYELNFQEQYFDVVATPITLHNGTPGKLELRLDVTDRKTVEREQGKTIELLKAKEVAESATQAKSVFLANMSHEIRTPMNTIIGMSQLALETGLTPEQYNLISKVNISSRLLLGIINDILDFSRIEAGRMKLETVDFRLQGVLNQLSDIIRTKAEEKGLCLNIASSDDIPQILRGDPLRLGQVLVNLGNNAVKFTQEGYVDINVQFSPQKEKGRGARLHFFVRDTGIGMSLQEQTRLFQSFSQLDNDVTRKYEGSGLGLAISKKLVNIMGGDIMVESTPGKGSCFHFTLDFETGKHKKLPEEQTGAIVSTGIVPGLEGKKILLVEDNAFNSELATILLRRKNIVVFHAGNGREALNFLYSKTVDCVLMDIQMPVMDGYTACREIRHRLHLKKLPVIAMTANVMKNDIEKSVEAGMNDHIGKPFHEDEVFSTLVKWMVPNEKAKYL</sequence>
<comment type="catalytic activity">
    <reaction evidence="1">
        <text>ATP + protein L-histidine = ADP + protein N-phospho-L-histidine.</text>
        <dbReference type="EC" id="2.7.13.3"/>
    </reaction>
</comment>
<dbReference type="Gene3D" id="3.40.50.2300">
    <property type="match status" value="1"/>
</dbReference>
<dbReference type="InterPro" id="IPR003661">
    <property type="entry name" value="HisK_dim/P_dom"/>
</dbReference>
<evidence type="ECO:0000256" key="10">
    <source>
        <dbReference type="ARBA" id="ARBA00068150"/>
    </source>
</evidence>
<dbReference type="Gene3D" id="1.10.287.130">
    <property type="match status" value="1"/>
</dbReference>
<evidence type="ECO:0000313" key="16">
    <source>
        <dbReference type="Proteomes" id="UP000287853"/>
    </source>
</evidence>
<dbReference type="Pfam" id="PF00072">
    <property type="entry name" value="Response_reg"/>
    <property type="match status" value="1"/>
</dbReference>
<evidence type="ECO:0000259" key="14">
    <source>
        <dbReference type="PROSITE" id="PS50110"/>
    </source>
</evidence>
<dbReference type="SUPFAM" id="SSF55785">
    <property type="entry name" value="PYP-like sensor domain (PAS domain)"/>
    <property type="match status" value="1"/>
</dbReference>
<evidence type="ECO:0000256" key="3">
    <source>
        <dbReference type="ARBA" id="ARBA00022553"/>
    </source>
</evidence>
<dbReference type="CDD" id="cd17546">
    <property type="entry name" value="REC_hyHK_CKI1_RcsC-like"/>
    <property type="match status" value="1"/>
</dbReference>
<gene>
    <name evidence="15" type="ORF">H206_00459</name>
</gene>
<evidence type="ECO:0000256" key="11">
    <source>
        <dbReference type="PROSITE-ProRule" id="PRU00169"/>
    </source>
</evidence>
<dbReference type="PANTHER" id="PTHR45339:SF1">
    <property type="entry name" value="HYBRID SIGNAL TRANSDUCTION HISTIDINE KINASE J"/>
    <property type="match status" value="1"/>
</dbReference>
<comment type="caution">
    <text evidence="15">The sequence shown here is derived from an EMBL/GenBank/DDBJ whole genome shotgun (WGS) entry which is preliminary data.</text>
</comment>
<dbReference type="InterPro" id="IPR011006">
    <property type="entry name" value="CheY-like_superfamily"/>
</dbReference>
<dbReference type="InterPro" id="IPR035965">
    <property type="entry name" value="PAS-like_dom_sf"/>
</dbReference>
<dbReference type="PANTHER" id="PTHR45339">
    <property type="entry name" value="HYBRID SIGNAL TRANSDUCTION HISTIDINE KINASE J"/>
    <property type="match status" value="1"/>
</dbReference>
<protein>
    <recommendedName>
        <fullName evidence="10">Sensory/regulatory protein RpfC</fullName>
        <ecNumber evidence="2">2.7.13.3</ecNumber>
    </recommendedName>
</protein>
<dbReference type="PRINTS" id="PR00344">
    <property type="entry name" value="BCTRLSENSOR"/>
</dbReference>
<dbReference type="Pfam" id="PF11845">
    <property type="entry name" value="Tll0287-like"/>
    <property type="match status" value="1"/>
</dbReference>
<keyword evidence="3 11" id="KW-0597">Phosphoprotein</keyword>
<dbReference type="AlphaFoldDB" id="A0A3S3QNF3"/>
<dbReference type="CDD" id="cd16922">
    <property type="entry name" value="HATPase_EvgS-ArcB-TorS-like"/>
    <property type="match status" value="1"/>
</dbReference>
<reference evidence="15 16" key="1">
    <citation type="submission" date="2017-01" db="EMBL/GenBank/DDBJ databases">
        <title>The cable genome- insights into the physiology and evolution of filamentous bacteria capable of sulfide oxidation via long distance electron transfer.</title>
        <authorList>
            <person name="Schreiber L."/>
            <person name="Bjerg J.T."/>
            <person name="Boggild A."/>
            <person name="Van De Vossenberg J."/>
            <person name="Meysman F."/>
            <person name="Nielsen L.P."/>
            <person name="Schramm A."/>
            <person name="Kjeldsen K.U."/>
        </authorList>
    </citation>
    <scope>NUCLEOTIDE SEQUENCE [LARGE SCALE GENOMIC DNA]</scope>
    <source>
        <strain evidence="15">MCF</strain>
    </source>
</reference>
<keyword evidence="8" id="KW-0902">Two-component regulatory system</keyword>
<feature type="transmembrane region" description="Helical" evidence="12">
    <location>
        <begin position="215"/>
        <end position="237"/>
    </location>
</feature>
<feature type="domain" description="Histidine kinase" evidence="13">
    <location>
        <begin position="389"/>
        <end position="612"/>
    </location>
</feature>
<dbReference type="InterPro" id="IPR036097">
    <property type="entry name" value="HisK_dim/P_sf"/>
</dbReference>
<dbReference type="InterPro" id="IPR003594">
    <property type="entry name" value="HATPase_dom"/>
</dbReference>
<dbReference type="Pfam" id="PF00512">
    <property type="entry name" value="HisKA"/>
    <property type="match status" value="1"/>
</dbReference>
<keyword evidence="12" id="KW-0472">Membrane</keyword>
<dbReference type="GO" id="GO:0005524">
    <property type="term" value="F:ATP binding"/>
    <property type="evidence" value="ECO:0007669"/>
    <property type="project" value="UniProtKB-KW"/>
</dbReference>
<feature type="domain" description="Response regulatory" evidence="14">
    <location>
        <begin position="639"/>
        <end position="755"/>
    </location>
</feature>
<accession>A0A3S3QNF3</accession>
<dbReference type="InterPro" id="IPR001789">
    <property type="entry name" value="Sig_transdc_resp-reg_receiver"/>
</dbReference>
<evidence type="ECO:0000256" key="1">
    <source>
        <dbReference type="ARBA" id="ARBA00000085"/>
    </source>
</evidence>
<keyword evidence="12" id="KW-1133">Transmembrane helix</keyword>
<dbReference type="InterPro" id="IPR005467">
    <property type="entry name" value="His_kinase_dom"/>
</dbReference>
<dbReference type="Gene3D" id="3.30.450.20">
    <property type="entry name" value="PAS domain"/>
    <property type="match status" value="1"/>
</dbReference>
<evidence type="ECO:0000256" key="8">
    <source>
        <dbReference type="ARBA" id="ARBA00023012"/>
    </source>
</evidence>
<dbReference type="FunFam" id="1.10.287.130:FF:000002">
    <property type="entry name" value="Two-component osmosensing histidine kinase"/>
    <property type="match status" value="1"/>
</dbReference>
<keyword evidence="4" id="KW-0808">Transferase</keyword>
<evidence type="ECO:0000256" key="9">
    <source>
        <dbReference type="ARBA" id="ARBA00064003"/>
    </source>
</evidence>